<gene>
    <name evidence="2" type="ORF">L873DRAFT_1845938</name>
</gene>
<evidence type="ECO:0000313" key="3">
    <source>
        <dbReference type="Proteomes" id="UP000276215"/>
    </source>
</evidence>
<feature type="region of interest" description="Disordered" evidence="1">
    <location>
        <begin position="1"/>
        <end position="29"/>
    </location>
</feature>
<feature type="region of interest" description="Disordered" evidence="1">
    <location>
        <begin position="174"/>
        <end position="240"/>
    </location>
</feature>
<evidence type="ECO:0000313" key="2">
    <source>
        <dbReference type="EMBL" id="RPA95471.1"/>
    </source>
</evidence>
<feature type="region of interest" description="Disordered" evidence="1">
    <location>
        <begin position="51"/>
        <end position="101"/>
    </location>
</feature>
<name>A0A3N4JFJ4_9PEZI</name>
<proteinExistence type="predicted"/>
<sequence>MACTRRNSWGDPIPFPQSPTAGQEYPAPSHHAEMSWTVCYDDDCGVHLHEKQGAGWFPMKRKKKASKNSKRKGVKKDRDEDDPETRPWGDSGDGGGCPIPTDEEVKVIMARKAAREAVAAAIGTVEEVTTEVQTDWVEKSGKSSIGGTVVDGSAGLNTSKHIPPAEVVLKPAFSAKGPTITQVGYKPRRGNLQGKLPFPDHKYHRAGGHLPKSKSPNQQGPRQDKPAPKPTQVGPPTSSC</sequence>
<organism evidence="2 3">
    <name type="scientific">Choiromyces venosus 120613-1</name>
    <dbReference type="NCBI Taxonomy" id="1336337"/>
    <lineage>
        <taxon>Eukaryota</taxon>
        <taxon>Fungi</taxon>
        <taxon>Dikarya</taxon>
        <taxon>Ascomycota</taxon>
        <taxon>Pezizomycotina</taxon>
        <taxon>Pezizomycetes</taxon>
        <taxon>Pezizales</taxon>
        <taxon>Tuberaceae</taxon>
        <taxon>Choiromyces</taxon>
    </lineage>
</organism>
<keyword evidence="3" id="KW-1185">Reference proteome</keyword>
<dbReference type="Proteomes" id="UP000276215">
    <property type="component" value="Unassembled WGS sequence"/>
</dbReference>
<accession>A0A3N4JFJ4</accession>
<dbReference type="AlphaFoldDB" id="A0A3N4JFJ4"/>
<reference evidence="2 3" key="1">
    <citation type="journal article" date="2018" name="Nat. Ecol. Evol.">
        <title>Pezizomycetes genomes reveal the molecular basis of ectomycorrhizal truffle lifestyle.</title>
        <authorList>
            <person name="Murat C."/>
            <person name="Payen T."/>
            <person name="Noel B."/>
            <person name="Kuo A."/>
            <person name="Morin E."/>
            <person name="Chen J."/>
            <person name="Kohler A."/>
            <person name="Krizsan K."/>
            <person name="Balestrini R."/>
            <person name="Da Silva C."/>
            <person name="Montanini B."/>
            <person name="Hainaut M."/>
            <person name="Levati E."/>
            <person name="Barry K.W."/>
            <person name="Belfiori B."/>
            <person name="Cichocki N."/>
            <person name="Clum A."/>
            <person name="Dockter R.B."/>
            <person name="Fauchery L."/>
            <person name="Guy J."/>
            <person name="Iotti M."/>
            <person name="Le Tacon F."/>
            <person name="Lindquist E.A."/>
            <person name="Lipzen A."/>
            <person name="Malagnac F."/>
            <person name="Mello A."/>
            <person name="Molinier V."/>
            <person name="Miyauchi S."/>
            <person name="Poulain J."/>
            <person name="Riccioni C."/>
            <person name="Rubini A."/>
            <person name="Sitrit Y."/>
            <person name="Splivallo R."/>
            <person name="Traeger S."/>
            <person name="Wang M."/>
            <person name="Zifcakova L."/>
            <person name="Wipf D."/>
            <person name="Zambonelli A."/>
            <person name="Paolocci F."/>
            <person name="Nowrousian M."/>
            <person name="Ottonello S."/>
            <person name="Baldrian P."/>
            <person name="Spatafora J.W."/>
            <person name="Henrissat B."/>
            <person name="Nagy L.G."/>
            <person name="Aury J.M."/>
            <person name="Wincker P."/>
            <person name="Grigoriev I.V."/>
            <person name="Bonfante P."/>
            <person name="Martin F.M."/>
        </authorList>
    </citation>
    <scope>NUCLEOTIDE SEQUENCE [LARGE SCALE GENOMIC DNA]</scope>
    <source>
        <strain evidence="2 3">120613-1</strain>
    </source>
</reference>
<feature type="region of interest" description="Disordered" evidence="1">
    <location>
        <begin position="139"/>
        <end position="160"/>
    </location>
</feature>
<evidence type="ECO:0000256" key="1">
    <source>
        <dbReference type="SAM" id="MobiDB-lite"/>
    </source>
</evidence>
<protein>
    <submittedName>
        <fullName evidence="2">Uncharacterized protein</fullName>
    </submittedName>
</protein>
<feature type="compositionally biased region" description="Basic residues" evidence="1">
    <location>
        <begin position="59"/>
        <end position="75"/>
    </location>
</feature>
<dbReference type="OrthoDB" id="4847360at2759"/>
<dbReference type="EMBL" id="ML120425">
    <property type="protein sequence ID" value="RPA95471.1"/>
    <property type="molecule type" value="Genomic_DNA"/>
</dbReference>